<keyword evidence="3" id="KW-1185">Reference proteome</keyword>
<name>A0A2W7NHN8_9RHOB</name>
<dbReference type="AlphaFoldDB" id="A0A2W7NHN8"/>
<comment type="caution">
    <text evidence="2">The sequence shown here is derived from an EMBL/GenBank/DDBJ whole genome shotgun (WGS) entry which is preliminary data.</text>
</comment>
<organism evidence="2 3">
    <name type="scientific">Palleronia aestuarii</name>
    <dbReference type="NCBI Taxonomy" id="568105"/>
    <lineage>
        <taxon>Bacteria</taxon>
        <taxon>Pseudomonadati</taxon>
        <taxon>Pseudomonadota</taxon>
        <taxon>Alphaproteobacteria</taxon>
        <taxon>Rhodobacterales</taxon>
        <taxon>Roseobacteraceae</taxon>
        <taxon>Palleronia</taxon>
    </lineage>
</organism>
<sequence length="125" mass="13311">MVARVKLQVAAFALCTCAAAASAQIDTRVAEAPGAVLRGLDKMTGAVRDLSVEVGETTALGRLQVTLGECRYPENNPAGNAFAYLVIRETGVDQPTFAGWMIAASPALNALEHPRYDLWVMRCST</sequence>
<evidence type="ECO:0000313" key="2">
    <source>
        <dbReference type="EMBL" id="PZX19768.1"/>
    </source>
</evidence>
<reference evidence="2 3" key="1">
    <citation type="submission" date="2018-06" db="EMBL/GenBank/DDBJ databases">
        <title>Genomic Encyclopedia of Archaeal and Bacterial Type Strains, Phase II (KMG-II): from individual species to whole genera.</title>
        <authorList>
            <person name="Goeker M."/>
        </authorList>
    </citation>
    <scope>NUCLEOTIDE SEQUENCE [LARGE SCALE GENOMIC DNA]</scope>
    <source>
        <strain evidence="2 3">DSM 22009</strain>
    </source>
</reference>
<feature type="signal peptide" evidence="1">
    <location>
        <begin position="1"/>
        <end position="23"/>
    </location>
</feature>
<evidence type="ECO:0000256" key="1">
    <source>
        <dbReference type="SAM" id="SignalP"/>
    </source>
</evidence>
<keyword evidence="1" id="KW-0732">Signal</keyword>
<evidence type="ECO:0000313" key="3">
    <source>
        <dbReference type="Proteomes" id="UP000248916"/>
    </source>
</evidence>
<feature type="chain" id="PRO_5016022974" description="DUF2155 domain-containing protein" evidence="1">
    <location>
        <begin position="24"/>
        <end position="125"/>
    </location>
</feature>
<dbReference type="Pfam" id="PF09923">
    <property type="entry name" value="DUF2155"/>
    <property type="match status" value="1"/>
</dbReference>
<dbReference type="Proteomes" id="UP000248916">
    <property type="component" value="Unassembled WGS sequence"/>
</dbReference>
<dbReference type="RefSeq" id="WP_170133799.1">
    <property type="nucleotide sequence ID" value="NZ_QKZL01000001.1"/>
</dbReference>
<protein>
    <recommendedName>
        <fullName evidence="4">DUF2155 domain-containing protein</fullName>
    </recommendedName>
</protein>
<accession>A0A2W7NHN8</accession>
<dbReference type="EMBL" id="QKZL01000001">
    <property type="protein sequence ID" value="PZX19768.1"/>
    <property type="molecule type" value="Genomic_DNA"/>
</dbReference>
<dbReference type="InterPro" id="IPR019225">
    <property type="entry name" value="DUF2155"/>
</dbReference>
<gene>
    <name evidence="2" type="ORF">LX81_00229</name>
</gene>
<proteinExistence type="predicted"/>
<evidence type="ECO:0008006" key="4">
    <source>
        <dbReference type="Google" id="ProtNLM"/>
    </source>
</evidence>